<feature type="non-terminal residue" evidence="1">
    <location>
        <position position="1"/>
    </location>
</feature>
<evidence type="ECO:0008006" key="3">
    <source>
        <dbReference type="Google" id="ProtNLM"/>
    </source>
</evidence>
<dbReference type="PANTHER" id="PTHR34072">
    <property type="entry name" value="ENZYMATIC POLYPROTEIN-RELATED"/>
    <property type="match status" value="1"/>
</dbReference>
<proteinExistence type="predicted"/>
<accession>A0A371F8F3</accession>
<gene>
    <name evidence="1" type="ORF">CR513_45671</name>
</gene>
<dbReference type="EMBL" id="QJKJ01010134">
    <property type="protein sequence ID" value="RDX74572.1"/>
    <property type="molecule type" value="Genomic_DNA"/>
</dbReference>
<dbReference type="AlphaFoldDB" id="A0A371F8F3"/>
<dbReference type="PANTHER" id="PTHR34072:SF52">
    <property type="entry name" value="RIBONUCLEASE H"/>
    <property type="match status" value="1"/>
</dbReference>
<protein>
    <recommendedName>
        <fullName evidence="3">Retrovirus-related Pol polyprotein from transposon 17.6</fullName>
    </recommendedName>
</protein>
<evidence type="ECO:0000313" key="1">
    <source>
        <dbReference type="EMBL" id="RDX74572.1"/>
    </source>
</evidence>
<name>A0A371F8F3_MUCPR</name>
<reference evidence="1" key="1">
    <citation type="submission" date="2018-05" db="EMBL/GenBank/DDBJ databases">
        <title>Draft genome of Mucuna pruriens seed.</title>
        <authorList>
            <person name="Nnadi N.E."/>
            <person name="Vos R."/>
            <person name="Hasami M.H."/>
            <person name="Devisetty U.K."/>
            <person name="Aguiy J.C."/>
        </authorList>
    </citation>
    <scope>NUCLEOTIDE SEQUENCE [LARGE SCALE GENOMIC DNA]</scope>
    <source>
        <strain evidence="1">JCA_2017</strain>
    </source>
</reference>
<keyword evidence="2" id="KW-1185">Reference proteome</keyword>
<sequence length="208" mass="23846">MSFLGLASYYRRFIEGFSKLTLLLTRLTCKDQVFVWDLCENTLVLILPNLSEPFCGVLRCIQDGLKRNGGKVVVYASQKLKTCEKNYPTHDLELTLRRWLEYLKDFEFSRSYHLDKANVVADVLSKKSLHVSTLMVMELDLIEQFKDLSIVCEITPKSVKSSMLKITSSLMDEIQEECVPSFPKLRKLILEEGQISSSSVHSSATKMY</sequence>
<dbReference type="Proteomes" id="UP000257109">
    <property type="component" value="Unassembled WGS sequence"/>
</dbReference>
<dbReference type="Gene3D" id="3.30.70.270">
    <property type="match status" value="1"/>
</dbReference>
<dbReference type="SUPFAM" id="SSF56672">
    <property type="entry name" value="DNA/RNA polymerases"/>
    <property type="match status" value="1"/>
</dbReference>
<dbReference type="InterPro" id="IPR043128">
    <property type="entry name" value="Rev_trsase/Diguanyl_cyclase"/>
</dbReference>
<evidence type="ECO:0000313" key="2">
    <source>
        <dbReference type="Proteomes" id="UP000257109"/>
    </source>
</evidence>
<comment type="caution">
    <text evidence="1">The sequence shown here is derived from an EMBL/GenBank/DDBJ whole genome shotgun (WGS) entry which is preliminary data.</text>
</comment>
<dbReference type="OrthoDB" id="1435064at2759"/>
<dbReference type="InterPro" id="IPR043502">
    <property type="entry name" value="DNA/RNA_pol_sf"/>
</dbReference>
<organism evidence="1 2">
    <name type="scientific">Mucuna pruriens</name>
    <name type="common">Velvet bean</name>
    <name type="synonym">Dolichos pruriens</name>
    <dbReference type="NCBI Taxonomy" id="157652"/>
    <lineage>
        <taxon>Eukaryota</taxon>
        <taxon>Viridiplantae</taxon>
        <taxon>Streptophyta</taxon>
        <taxon>Embryophyta</taxon>
        <taxon>Tracheophyta</taxon>
        <taxon>Spermatophyta</taxon>
        <taxon>Magnoliopsida</taxon>
        <taxon>eudicotyledons</taxon>
        <taxon>Gunneridae</taxon>
        <taxon>Pentapetalae</taxon>
        <taxon>rosids</taxon>
        <taxon>fabids</taxon>
        <taxon>Fabales</taxon>
        <taxon>Fabaceae</taxon>
        <taxon>Papilionoideae</taxon>
        <taxon>50 kb inversion clade</taxon>
        <taxon>NPAAA clade</taxon>
        <taxon>indigoferoid/millettioid clade</taxon>
        <taxon>Phaseoleae</taxon>
        <taxon>Mucuna</taxon>
    </lineage>
</organism>